<organism evidence="2 3">
    <name type="scientific">Trinickia dinghuensis</name>
    <dbReference type="NCBI Taxonomy" id="2291023"/>
    <lineage>
        <taxon>Bacteria</taxon>
        <taxon>Pseudomonadati</taxon>
        <taxon>Pseudomonadota</taxon>
        <taxon>Betaproteobacteria</taxon>
        <taxon>Burkholderiales</taxon>
        <taxon>Burkholderiaceae</taxon>
        <taxon>Trinickia</taxon>
    </lineage>
</organism>
<evidence type="ECO:0000313" key="3">
    <source>
        <dbReference type="Proteomes" id="UP000256838"/>
    </source>
</evidence>
<dbReference type="Pfam" id="PF08238">
    <property type="entry name" value="Sel1"/>
    <property type="match status" value="2"/>
</dbReference>
<dbReference type="SUPFAM" id="SSF81901">
    <property type="entry name" value="HCP-like"/>
    <property type="match status" value="1"/>
</dbReference>
<dbReference type="PANTHER" id="PTHR45011">
    <property type="entry name" value="DAP3-BINDING CELL DEATH ENHANCER 1"/>
    <property type="match status" value="1"/>
</dbReference>
<dbReference type="OrthoDB" id="5365194at2"/>
<evidence type="ECO:0000313" key="2">
    <source>
        <dbReference type="EMBL" id="RDV01014.1"/>
    </source>
</evidence>
<dbReference type="EMBL" id="QRGA01000001">
    <property type="protein sequence ID" value="RDV01014.1"/>
    <property type="molecule type" value="Genomic_DNA"/>
</dbReference>
<comment type="caution">
    <text evidence="2">The sequence shown here is derived from an EMBL/GenBank/DDBJ whole genome shotgun (WGS) entry which is preliminary data.</text>
</comment>
<feature type="signal peptide" evidence="1">
    <location>
        <begin position="1"/>
        <end position="19"/>
    </location>
</feature>
<dbReference type="AlphaFoldDB" id="A0A3D8K6E0"/>
<gene>
    <name evidence="2" type="ORF">DWV00_04015</name>
</gene>
<feature type="chain" id="PRO_5017682272" evidence="1">
    <location>
        <begin position="20"/>
        <end position="104"/>
    </location>
</feature>
<dbReference type="SMART" id="SM00671">
    <property type="entry name" value="SEL1"/>
    <property type="match status" value="1"/>
</dbReference>
<dbReference type="PANTHER" id="PTHR45011:SF1">
    <property type="entry name" value="DAP3-BINDING CELL DEATH ENHANCER 1"/>
    <property type="match status" value="1"/>
</dbReference>
<reference evidence="2 3" key="1">
    <citation type="submission" date="2018-08" db="EMBL/GenBank/DDBJ databases">
        <title>Paraburkholderia sp. DHOM06 isolated from forest soil.</title>
        <authorList>
            <person name="Gao Z.-H."/>
            <person name="Qiu L.-H."/>
        </authorList>
    </citation>
    <scope>NUCLEOTIDE SEQUENCE [LARGE SCALE GENOMIC DNA]</scope>
    <source>
        <strain evidence="2 3">DHOM06</strain>
    </source>
</reference>
<dbReference type="InterPro" id="IPR006597">
    <property type="entry name" value="Sel1-like"/>
</dbReference>
<dbReference type="InterPro" id="IPR052748">
    <property type="entry name" value="ISR_Activator"/>
</dbReference>
<keyword evidence="1" id="KW-0732">Signal</keyword>
<evidence type="ECO:0000256" key="1">
    <source>
        <dbReference type="SAM" id="SignalP"/>
    </source>
</evidence>
<keyword evidence="3" id="KW-1185">Reference proteome</keyword>
<proteinExistence type="predicted"/>
<name>A0A3D8K6E0_9BURK</name>
<sequence>MRAGALVLLAFGFAGTASAGQLEDAKAALEHRHCSVALGLWRPLAEQGNATAETGMGILYENGCGVPKDETQAVAWYQKAAGQGDAEAEYRLGERYVLGYAQPA</sequence>
<dbReference type="Gene3D" id="1.25.40.10">
    <property type="entry name" value="Tetratricopeptide repeat domain"/>
    <property type="match status" value="1"/>
</dbReference>
<protein>
    <submittedName>
        <fullName evidence="2">Sel1 repeat family protein</fullName>
    </submittedName>
</protein>
<accession>A0A3D8K6E0</accession>
<dbReference type="Proteomes" id="UP000256838">
    <property type="component" value="Unassembled WGS sequence"/>
</dbReference>
<dbReference type="InterPro" id="IPR011990">
    <property type="entry name" value="TPR-like_helical_dom_sf"/>
</dbReference>